<dbReference type="Pfam" id="PF13921">
    <property type="entry name" value="Myb_DNA-bind_6"/>
    <property type="match status" value="1"/>
</dbReference>
<dbReference type="EMBL" id="JBJQOH010000007">
    <property type="protein sequence ID" value="KAL3681975.1"/>
    <property type="molecule type" value="Genomic_DNA"/>
</dbReference>
<keyword evidence="5" id="KW-1185">Reference proteome</keyword>
<feature type="compositionally biased region" description="Polar residues" evidence="1">
    <location>
        <begin position="58"/>
        <end position="69"/>
    </location>
</feature>
<dbReference type="PANTHER" id="PTHR47430">
    <property type="entry name" value="GB|AAC33480.1"/>
    <property type="match status" value="1"/>
</dbReference>
<dbReference type="Gene3D" id="1.10.10.60">
    <property type="entry name" value="Homeodomain-like"/>
    <property type="match status" value="2"/>
</dbReference>
<feature type="compositionally biased region" description="Basic and acidic residues" evidence="1">
    <location>
        <begin position="70"/>
        <end position="82"/>
    </location>
</feature>
<dbReference type="PROSITE" id="PS51294">
    <property type="entry name" value="HTH_MYB"/>
    <property type="match status" value="1"/>
</dbReference>
<name>A0ABD3GRU5_9MARC</name>
<dbReference type="PROSITE" id="PS50090">
    <property type="entry name" value="MYB_LIKE"/>
    <property type="match status" value="2"/>
</dbReference>
<gene>
    <name evidence="4" type="ORF">R1sor_024931</name>
</gene>
<dbReference type="InterPro" id="IPR017930">
    <property type="entry name" value="Myb_dom"/>
</dbReference>
<dbReference type="InterPro" id="IPR009057">
    <property type="entry name" value="Homeodomain-like_sf"/>
</dbReference>
<dbReference type="InterPro" id="IPR001005">
    <property type="entry name" value="SANT/Myb"/>
</dbReference>
<sequence length="487" mass="56312">MVVFDTRKGVTLTEALEHPYLSVPQVVTLGPSAPAPFECDSPDAELKKGKSGRLWKEQVSSELEGQSTPIKERDEVDDRDSFRPLVSFRSPPPKTRSRRRDSHEEFGDSVHDTEGSEQLTQASEFHLSTPVFDVEGIDIYCGPETPPLISKRSRSQKKLFCCSSLKEPPQRDRSQIAEDELRGWVSDRRRKDLDHGKFTENELVDLNCGLNEVMRARNWGKDEVIRILTYSGGRGRPHVGARGVWKEIGRYLPWSSIARVNMKTRSILFAGKTGRWDEEETLSLKRLVQEYKHDWVTISSKLGRSNGACARKWGSIKLDELRTRKRGKWTQQEYDNLCQCVREAKATIILDPSRRAGNRKVIDNLRWEPVAVKMGRPANQCSAVWYCRLAPSVGKELYLSEEEREWADEDDKRLLKKMLRLITRYGRIYWPKVFLKNRTVATCKVRFDQMTKHLGDRSDTNVEEQLHMLLRRYAPDLMSKYKVILKE</sequence>
<feature type="compositionally biased region" description="Basic and acidic residues" evidence="1">
    <location>
        <begin position="101"/>
        <end position="114"/>
    </location>
</feature>
<evidence type="ECO:0000259" key="3">
    <source>
        <dbReference type="PROSITE" id="PS51294"/>
    </source>
</evidence>
<organism evidence="4 5">
    <name type="scientific">Riccia sorocarpa</name>
    <dbReference type="NCBI Taxonomy" id="122646"/>
    <lineage>
        <taxon>Eukaryota</taxon>
        <taxon>Viridiplantae</taxon>
        <taxon>Streptophyta</taxon>
        <taxon>Embryophyta</taxon>
        <taxon>Marchantiophyta</taxon>
        <taxon>Marchantiopsida</taxon>
        <taxon>Marchantiidae</taxon>
        <taxon>Marchantiales</taxon>
        <taxon>Ricciaceae</taxon>
        <taxon>Riccia</taxon>
    </lineage>
</organism>
<dbReference type="SMART" id="SM00717">
    <property type="entry name" value="SANT"/>
    <property type="match status" value="3"/>
</dbReference>
<reference evidence="4 5" key="1">
    <citation type="submission" date="2024-09" db="EMBL/GenBank/DDBJ databases">
        <title>Chromosome-scale assembly of Riccia sorocarpa.</title>
        <authorList>
            <person name="Paukszto L."/>
        </authorList>
    </citation>
    <scope>NUCLEOTIDE SEQUENCE [LARGE SCALE GENOMIC DNA]</scope>
    <source>
        <strain evidence="4">LP-2024</strain>
        <tissue evidence="4">Aerial parts of the thallus</tissue>
    </source>
</reference>
<protein>
    <submittedName>
        <fullName evidence="4">Uncharacterized protein</fullName>
    </submittedName>
</protein>
<feature type="domain" description="HTH myb-type" evidence="3">
    <location>
        <begin position="272"/>
        <end position="321"/>
    </location>
</feature>
<accession>A0ABD3GRU5</accession>
<dbReference type="PANTHER" id="PTHR47430:SF4">
    <property type="entry name" value="GB|AAC33480.1"/>
    <property type="match status" value="1"/>
</dbReference>
<proteinExistence type="predicted"/>
<comment type="caution">
    <text evidence="4">The sequence shown here is derived from an EMBL/GenBank/DDBJ whole genome shotgun (WGS) entry which is preliminary data.</text>
</comment>
<evidence type="ECO:0000313" key="4">
    <source>
        <dbReference type="EMBL" id="KAL3681975.1"/>
    </source>
</evidence>
<evidence type="ECO:0000259" key="2">
    <source>
        <dbReference type="PROSITE" id="PS50090"/>
    </source>
</evidence>
<dbReference type="SUPFAM" id="SSF46689">
    <property type="entry name" value="Homeodomain-like"/>
    <property type="match status" value="2"/>
</dbReference>
<feature type="domain" description="Myb-like" evidence="2">
    <location>
        <begin position="272"/>
        <end position="317"/>
    </location>
</feature>
<feature type="region of interest" description="Disordered" evidence="1">
    <location>
        <begin position="44"/>
        <end position="119"/>
    </location>
</feature>
<evidence type="ECO:0000256" key="1">
    <source>
        <dbReference type="SAM" id="MobiDB-lite"/>
    </source>
</evidence>
<dbReference type="Proteomes" id="UP001633002">
    <property type="component" value="Unassembled WGS sequence"/>
</dbReference>
<dbReference type="AlphaFoldDB" id="A0ABD3GRU5"/>
<dbReference type="CDD" id="cd00167">
    <property type="entry name" value="SANT"/>
    <property type="match status" value="1"/>
</dbReference>
<feature type="domain" description="Myb-like" evidence="2">
    <location>
        <begin position="321"/>
        <end position="389"/>
    </location>
</feature>
<evidence type="ECO:0000313" key="5">
    <source>
        <dbReference type="Proteomes" id="UP001633002"/>
    </source>
</evidence>